<proteinExistence type="predicted"/>
<dbReference type="Gene3D" id="3.40.30.10">
    <property type="entry name" value="Glutaredoxin"/>
    <property type="match status" value="1"/>
</dbReference>
<accession>A0A6J4KVZ6</accession>
<dbReference type="InterPro" id="IPR004045">
    <property type="entry name" value="Glutathione_S-Trfase_N"/>
</dbReference>
<dbReference type="EMBL" id="CADCTZ010000159">
    <property type="protein sequence ID" value="CAA9315761.1"/>
    <property type="molecule type" value="Genomic_DNA"/>
</dbReference>
<evidence type="ECO:0000313" key="3">
    <source>
        <dbReference type="EMBL" id="CAA9315761.1"/>
    </source>
</evidence>
<keyword evidence="1" id="KW-0812">Transmembrane</keyword>
<organism evidence="3">
    <name type="scientific">uncultured Microcoleus sp</name>
    <dbReference type="NCBI Taxonomy" id="259945"/>
    <lineage>
        <taxon>Bacteria</taxon>
        <taxon>Bacillati</taxon>
        <taxon>Cyanobacteriota</taxon>
        <taxon>Cyanophyceae</taxon>
        <taxon>Oscillatoriophycideae</taxon>
        <taxon>Oscillatoriales</taxon>
        <taxon>Microcoleaceae</taxon>
        <taxon>Microcoleus</taxon>
        <taxon>environmental samples</taxon>
    </lineage>
</organism>
<feature type="domain" description="GST N-terminal" evidence="2">
    <location>
        <begin position="32"/>
        <end position="115"/>
    </location>
</feature>
<sequence length="125" mass="13777">MPNEPSLQVKNRSLLAFFHLRGLGLKLGVSCSLMLLLQFRTSPYCRKVRLALGYKGIAFEFKNLTPGLHVLKLKPLTGGLKTVPMLLPQLEGQPEAIADSTKILHSIESRFPSAPLLPADERKAS</sequence>
<reference evidence="3" key="1">
    <citation type="submission" date="2020-02" db="EMBL/GenBank/DDBJ databases">
        <authorList>
            <person name="Meier V. D."/>
        </authorList>
    </citation>
    <scope>NUCLEOTIDE SEQUENCE</scope>
    <source>
        <strain evidence="3">AVDCRST_MAG84</strain>
    </source>
</reference>
<feature type="transmembrane region" description="Helical" evidence="1">
    <location>
        <begin position="20"/>
        <end position="39"/>
    </location>
</feature>
<gene>
    <name evidence="3" type="ORF">AVDCRST_MAG84-1056</name>
</gene>
<evidence type="ECO:0000259" key="2">
    <source>
        <dbReference type="PROSITE" id="PS50404"/>
    </source>
</evidence>
<dbReference type="PROSITE" id="PS50404">
    <property type="entry name" value="GST_NTER"/>
    <property type="match status" value="1"/>
</dbReference>
<name>A0A6J4KVZ6_9CYAN</name>
<dbReference type="AlphaFoldDB" id="A0A6J4KVZ6"/>
<dbReference type="InterPro" id="IPR036249">
    <property type="entry name" value="Thioredoxin-like_sf"/>
</dbReference>
<dbReference type="Pfam" id="PF13417">
    <property type="entry name" value="GST_N_3"/>
    <property type="match status" value="1"/>
</dbReference>
<dbReference type="CDD" id="cd00570">
    <property type="entry name" value="GST_N_family"/>
    <property type="match status" value="1"/>
</dbReference>
<protein>
    <submittedName>
        <fullName evidence="3">Glutathione S-transferase family protein</fullName>
    </submittedName>
</protein>
<dbReference type="SUPFAM" id="SSF52833">
    <property type="entry name" value="Thioredoxin-like"/>
    <property type="match status" value="1"/>
</dbReference>
<keyword evidence="1" id="KW-0472">Membrane</keyword>
<evidence type="ECO:0000256" key="1">
    <source>
        <dbReference type="SAM" id="Phobius"/>
    </source>
</evidence>
<dbReference type="GO" id="GO:0016740">
    <property type="term" value="F:transferase activity"/>
    <property type="evidence" value="ECO:0007669"/>
    <property type="project" value="UniProtKB-KW"/>
</dbReference>
<keyword evidence="1" id="KW-1133">Transmembrane helix</keyword>
<keyword evidence="3" id="KW-0808">Transferase</keyword>